<dbReference type="InterPro" id="IPR043129">
    <property type="entry name" value="ATPase_NBD"/>
</dbReference>
<gene>
    <name evidence="3" type="ORF">GPZ80_26940</name>
</gene>
<comment type="caution">
    <text evidence="3">The sequence shown here is derived from an EMBL/GenBank/DDBJ whole genome shotgun (WGS) entry which is preliminary data.</text>
</comment>
<sequence>MARPGRGQHPRRTRAGVARRLLSVVPGVRADRPAARRAVGAGDPRTRPRRRPRRPPARCAGRPVGAGGRAAHAGVPPGAHTPVVVGARAADRGSAQGDDPGVTAIGVDVGGTSVRAGVVDAHGSVLDTARGSTPSGEAELEDVICSTIETLRREHEVSAVGLAVAGFIGNDRRSVMFAPHLAWRAAPVADRIASRIGLPVVLEHDANAAALAEYHFGALRGARVGLLIAIGTGIGGALLIDGKLFRGAHGVAPELGHLRLMPGGRPCPCGKSGCWERYCSGTALSATAVDLLSRHPSSTLVREAARDSRALTGRKVAAAAREGDPVALLAMADLAKWLGEGLALVADVYDPELIVIAGGVSESGPLFLDDARDRYRAVVTGAGHRPLARLRIGHLGDDAGLVGAALACGLG</sequence>
<proteinExistence type="inferred from homology"/>
<dbReference type="InterPro" id="IPR049874">
    <property type="entry name" value="ROK_cs"/>
</dbReference>
<evidence type="ECO:0000256" key="2">
    <source>
        <dbReference type="SAM" id="MobiDB-lite"/>
    </source>
</evidence>
<dbReference type="PANTHER" id="PTHR18964:SF173">
    <property type="entry name" value="GLUCOKINASE"/>
    <property type="match status" value="1"/>
</dbReference>
<dbReference type="PANTHER" id="PTHR18964">
    <property type="entry name" value="ROK (REPRESSOR, ORF, KINASE) FAMILY"/>
    <property type="match status" value="1"/>
</dbReference>
<comment type="similarity">
    <text evidence="1">Belongs to the ROK (NagC/XylR) family.</text>
</comment>
<reference evidence="3 4" key="1">
    <citation type="submission" date="2020-06" db="EMBL/GenBank/DDBJ databases">
        <title>Actinokineospora xiongansis sp. nov., isolated from soil of Baiyangdian.</title>
        <authorList>
            <person name="Zhang X."/>
        </authorList>
    </citation>
    <scope>NUCLEOTIDE SEQUENCE [LARGE SCALE GENOMIC DNA]</scope>
    <source>
        <strain evidence="3 4">HBU206404</strain>
    </source>
</reference>
<dbReference type="EMBL" id="JABVED010000020">
    <property type="protein sequence ID" value="MBC6450802.1"/>
    <property type="molecule type" value="Genomic_DNA"/>
</dbReference>
<feature type="compositionally biased region" description="Basic residues" evidence="2">
    <location>
        <begin position="47"/>
        <end position="56"/>
    </location>
</feature>
<accession>A0ABR7LER6</accession>
<dbReference type="InterPro" id="IPR000600">
    <property type="entry name" value="ROK"/>
</dbReference>
<dbReference type="Proteomes" id="UP000734823">
    <property type="component" value="Unassembled WGS sequence"/>
</dbReference>
<feature type="compositionally biased region" description="Low complexity" evidence="2">
    <location>
        <begin position="57"/>
        <end position="78"/>
    </location>
</feature>
<evidence type="ECO:0000256" key="1">
    <source>
        <dbReference type="ARBA" id="ARBA00006479"/>
    </source>
</evidence>
<dbReference type="Gene3D" id="3.30.420.40">
    <property type="match status" value="2"/>
</dbReference>
<name>A0ABR7LER6_9PSEU</name>
<keyword evidence="4" id="KW-1185">Reference proteome</keyword>
<dbReference type="Pfam" id="PF00480">
    <property type="entry name" value="ROK"/>
    <property type="match status" value="1"/>
</dbReference>
<evidence type="ECO:0000313" key="4">
    <source>
        <dbReference type="Proteomes" id="UP000734823"/>
    </source>
</evidence>
<feature type="region of interest" description="Disordered" evidence="2">
    <location>
        <begin position="28"/>
        <end position="78"/>
    </location>
</feature>
<evidence type="ECO:0000313" key="3">
    <source>
        <dbReference type="EMBL" id="MBC6450802.1"/>
    </source>
</evidence>
<dbReference type="SUPFAM" id="SSF53067">
    <property type="entry name" value="Actin-like ATPase domain"/>
    <property type="match status" value="1"/>
</dbReference>
<organism evidence="3 4">
    <name type="scientific">Actinokineospora xionganensis</name>
    <dbReference type="NCBI Taxonomy" id="2684470"/>
    <lineage>
        <taxon>Bacteria</taxon>
        <taxon>Bacillati</taxon>
        <taxon>Actinomycetota</taxon>
        <taxon>Actinomycetes</taxon>
        <taxon>Pseudonocardiales</taxon>
        <taxon>Pseudonocardiaceae</taxon>
        <taxon>Actinokineospora</taxon>
    </lineage>
</organism>
<dbReference type="PROSITE" id="PS01125">
    <property type="entry name" value="ROK"/>
    <property type="match status" value="1"/>
</dbReference>
<protein>
    <submittedName>
        <fullName evidence="3">ROK family protein</fullName>
    </submittedName>
</protein>